<gene>
    <name evidence="1" type="ORF">BT93_L2381</name>
</gene>
<comment type="caution">
    <text evidence="1">The sequence shown here is derived from an EMBL/GenBank/DDBJ whole genome shotgun (WGS) entry which is preliminary data.</text>
</comment>
<keyword evidence="2" id="KW-1185">Reference proteome</keyword>
<dbReference type="InterPro" id="IPR007750">
    <property type="entry name" value="DUF674"/>
</dbReference>
<accession>A0A8T0CJZ7</accession>
<protein>
    <recommendedName>
        <fullName evidence="3">DUF674 domain-containing protein</fullName>
    </recommendedName>
</protein>
<dbReference type="PANTHER" id="PTHR33103:SF19">
    <property type="entry name" value="OS09G0544700 PROTEIN"/>
    <property type="match status" value="1"/>
</dbReference>
<proteinExistence type="predicted"/>
<organism evidence="1 2">
    <name type="scientific">Corymbia citriodora subsp. variegata</name>
    <dbReference type="NCBI Taxonomy" id="360336"/>
    <lineage>
        <taxon>Eukaryota</taxon>
        <taxon>Viridiplantae</taxon>
        <taxon>Streptophyta</taxon>
        <taxon>Embryophyta</taxon>
        <taxon>Tracheophyta</taxon>
        <taxon>Spermatophyta</taxon>
        <taxon>Magnoliopsida</taxon>
        <taxon>eudicotyledons</taxon>
        <taxon>Gunneridae</taxon>
        <taxon>Pentapetalae</taxon>
        <taxon>rosids</taxon>
        <taxon>malvids</taxon>
        <taxon>Myrtales</taxon>
        <taxon>Myrtaceae</taxon>
        <taxon>Myrtoideae</taxon>
        <taxon>Eucalypteae</taxon>
        <taxon>Corymbia</taxon>
    </lineage>
</organism>
<dbReference type="Gramene" id="rna-gnl|WGS:JABURB|Cocit.L2381.1">
    <property type="protein sequence ID" value="cds-KAF7847998.1"/>
    <property type="gene ID" value="gene-BT93_L2381"/>
</dbReference>
<dbReference type="EMBL" id="MU090367">
    <property type="protein sequence ID" value="KAF7847998.1"/>
    <property type="molecule type" value="Genomic_DNA"/>
</dbReference>
<sequence length="246" mass="26715">MATGRVNLKLLVDKSNQKVLFAEGGKDFVDFLFHILALPVGTVIRLLEKTGMEGSLGNLYGSIENLNDVYIKSSKKDILLNPKAPAFLSEIPFLLPETSSLDSTPKTYYRCSSHRLLGVSSRSNCDMYVAEDPSAKCPSCQNSMNYPFTFVEPPAVNMTAAAVSAAVSDIKGGFVQGVVTYMVTDDLAVNPMSAISSIALLNKFDVKDIGHLEEKVVSLGIDEGIKLLRASFYSKKVLTDVFLGDK</sequence>
<dbReference type="PANTHER" id="PTHR33103">
    <property type="entry name" value="OS01G0153900 PROTEIN"/>
    <property type="match status" value="1"/>
</dbReference>
<dbReference type="AlphaFoldDB" id="A0A8T0CJZ7"/>
<evidence type="ECO:0000313" key="2">
    <source>
        <dbReference type="Proteomes" id="UP000806378"/>
    </source>
</evidence>
<dbReference type="OrthoDB" id="2014278at2759"/>
<evidence type="ECO:0000313" key="1">
    <source>
        <dbReference type="EMBL" id="KAF7847998.1"/>
    </source>
</evidence>
<evidence type="ECO:0008006" key="3">
    <source>
        <dbReference type="Google" id="ProtNLM"/>
    </source>
</evidence>
<dbReference type="Proteomes" id="UP000806378">
    <property type="component" value="Unassembled WGS sequence"/>
</dbReference>
<dbReference type="Pfam" id="PF05056">
    <property type="entry name" value="DUF674"/>
    <property type="match status" value="1"/>
</dbReference>
<name>A0A8T0CJZ7_CORYI</name>
<reference evidence="1" key="1">
    <citation type="submission" date="2020-05" db="EMBL/GenBank/DDBJ databases">
        <title>WGS assembly of Corymbia citriodora subspecies variegata.</title>
        <authorList>
            <person name="Barry K."/>
            <person name="Hundley H."/>
            <person name="Shu S."/>
            <person name="Jenkins J."/>
            <person name="Grimwood J."/>
            <person name="Baten A."/>
        </authorList>
    </citation>
    <scope>NUCLEOTIDE SEQUENCE</scope>
    <source>
        <strain evidence="1">CV2-018</strain>
    </source>
</reference>